<keyword evidence="2" id="KW-0436">Ligase</keyword>
<accession>A0A9D7SAF8</accession>
<dbReference type="AlphaFoldDB" id="A0A9D7SAF8"/>
<dbReference type="InterPro" id="IPR013815">
    <property type="entry name" value="ATP_grasp_subdomain_1"/>
</dbReference>
<evidence type="ECO:0000313" key="6">
    <source>
        <dbReference type="Proteomes" id="UP000808349"/>
    </source>
</evidence>
<keyword evidence="3" id="KW-0547">Nucleotide-binding</keyword>
<evidence type="ECO:0000256" key="2">
    <source>
        <dbReference type="ARBA" id="ARBA00022598"/>
    </source>
</evidence>
<dbReference type="Proteomes" id="UP000808349">
    <property type="component" value="Unassembled WGS sequence"/>
</dbReference>
<reference evidence="5 6" key="1">
    <citation type="submission" date="2020-10" db="EMBL/GenBank/DDBJ databases">
        <title>Connecting structure to function with the recovery of over 1000 high-quality activated sludge metagenome-assembled genomes encoding full-length rRNA genes using long-read sequencing.</title>
        <authorList>
            <person name="Singleton C.M."/>
            <person name="Petriglieri F."/>
            <person name="Kristensen J.M."/>
            <person name="Kirkegaard R.H."/>
            <person name="Michaelsen T.Y."/>
            <person name="Andersen M.H."/>
            <person name="Karst S.M."/>
            <person name="Dueholm M.S."/>
            <person name="Nielsen P.H."/>
            <person name="Albertsen M."/>
        </authorList>
    </citation>
    <scope>NUCLEOTIDE SEQUENCE [LARGE SCALE GENOMIC DNA]</scope>
    <source>
        <strain evidence="5">Ribe_18-Q3-R11-54_BAT3C.373</strain>
    </source>
</reference>
<dbReference type="Pfam" id="PF07478">
    <property type="entry name" value="Dala_Dala_lig_C"/>
    <property type="match status" value="1"/>
</dbReference>
<name>A0A9D7SAF8_9BACT</name>
<evidence type="ECO:0000256" key="3">
    <source>
        <dbReference type="PROSITE-ProRule" id="PRU00409"/>
    </source>
</evidence>
<sequence>MNYNIKFDSYKIWVLAPGLETEDENLAYYYDFSQSIAEYTKVFNDLNLEWEWITVYHNTIISTIQLIVQSDSNKIPLVINLCDGDDTNEVPGIDVIYELEKYGLIYTGAQDYFYKITTSKIPMKHQFDLAQIPNASWEVIDSDGKNIPRIFERLGRPLIIKPAVSGGSMGLGIKNVVDNEDDCREQLLRIQNGYRGWKLDSGGVFAEKFIIGQEFTTFLVGSYLKPEEIIFYTPIERVFNQEIPVTEQFLSFDRLWETYEEEMPLEQDAFLFNYVKPEEQLIPILKKLSIDAFIALKGTGYTRIDFRRETASGRFFVLEANAQCGISEDENFTSIGAILRVSNISFTALVCDIMEEAIRRNQ</sequence>
<dbReference type="GO" id="GO:0005524">
    <property type="term" value="F:ATP binding"/>
    <property type="evidence" value="ECO:0007669"/>
    <property type="project" value="UniProtKB-UniRule"/>
</dbReference>
<keyword evidence="3" id="KW-0067">ATP-binding</keyword>
<protein>
    <recommendedName>
        <fullName evidence="4">ATP-grasp domain-containing protein</fullName>
    </recommendedName>
</protein>
<dbReference type="InterPro" id="IPR011761">
    <property type="entry name" value="ATP-grasp"/>
</dbReference>
<dbReference type="EMBL" id="JADKFW010000013">
    <property type="protein sequence ID" value="MBK9718758.1"/>
    <property type="molecule type" value="Genomic_DNA"/>
</dbReference>
<proteinExistence type="inferred from homology"/>
<comment type="similarity">
    <text evidence="1">Belongs to the D-alanine--D-alanine ligase family.</text>
</comment>
<dbReference type="Gene3D" id="3.30.470.20">
    <property type="entry name" value="ATP-grasp fold, B domain"/>
    <property type="match status" value="1"/>
</dbReference>
<dbReference type="PANTHER" id="PTHR23132">
    <property type="entry name" value="D-ALANINE--D-ALANINE LIGASE"/>
    <property type="match status" value="1"/>
</dbReference>
<evidence type="ECO:0000256" key="1">
    <source>
        <dbReference type="ARBA" id="ARBA00010871"/>
    </source>
</evidence>
<dbReference type="GO" id="GO:0046872">
    <property type="term" value="F:metal ion binding"/>
    <property type="evidence" value="ECO:0007669"/>
    <property type="project" value="InterPro"/>
</dbReference>
<dbReference type="SUPFAM" id="SSF56059">
    <property type="entry name" value="Glutathione synthetase ATP-binding domain-like"/>
    <property type="match status" value="1"/>
</dbReference>
<gene>
    <name evidence="5" type="ORF">IPO85_14825</name>
</gene>
<feature type="domain" description="ATP-grasp" evidence="4">
    <location>
        <begin position="124"/>
        <end position="355"/>
    </location>
</feature>
<evidence type="ECO:0000259" key="4">
    <source>
        <dbReference type="PROSITE" id="PS50975"/>
    </source>
</evidence>
<organism evidence="5 6">
    <name type="scientific">Candidatus Defluviibacterium haderslevense</name>
    <dbReference type="NCBI Taxonomy" id="2981993"/>
    <lineage>
        <taxon>Bacteria</taxon>
        <taxon>Pseudomonadati</taxon>
        <taxon>Bacteroidota</taxon>
        <taxon>Saprospiria</taxon>
        <taxon>Saprospirales</taxon>
        <taxon>Saprospiraceae</taxon>
        <taxon>Candidatus Defluviibacterium</taxon>
    </lineage>
</organism>
<dbReference type="Gene3D" id="3.30.1490.20">
    <property type="entry name" value="ATP-grasp fold, A domain"/>
    <property type="match status" value="1"/>
</dbReference>
<dbReference type="PANTHER" id="PTHR23132:SF23">
    <property type="entry name" value="D-ALANINE--D-ALANINE LIGASE B"/>
    <property type="match status" value="1"/>
</dbReference>
<dbReference type="GO" id="GO:0008716">
    <property type="term" value="F:D-alanine-D-alanine ligase activity"/>
    <property type="evidence" value="ECO:0007669"/>
    <property type="project" value="InterPro"/>
</dbReference>
<evidence type="ECO:0000313" key="5">
    <source>
        <dbReference type="EMBL" id="MBK9718758.1"/>
    </source>
</evidence>
<dbReference type="InterPro" id="IPR011095">
    <property type="entry name" value="Dala_Dala_lig_C"/>
</dbReference>
<comment type="caution">
    <text evidence="5">The sequence shown here is derived from an EMBL/GenBank/DDBJ whole genome shotgun (WGS) entry which is preliminary data.</text>
</comment>
<dbReference type="PROSITE" id="PS50975">
    <property type="entry name" value="ATP_GRASP"/>
    <property type="match status" value="1"/>
</dbReference>